<evidence type="ECO:0000256" key="6">
    <source>
        <dbReference type="ARBA" id="ARBA00022801"/>
    </source>
</evidence>
<evidence type="ECO:0000256" key="4">
    <source>
        <dbReference type="ARBA" id="ARBA00022670"/>
    </source>
</evidence>
<evidence type="ECO:0000256" key="3">
    <source>
        <dbReference type="ARBA" id="ARBA00022438"/>
    </source>
</evidence>
<dbReference type="EMBL" id="DVIQ01000033">
    <property type="protein sequence ID" value="HIS31278.1"/>
    <property type="molecule type" value="Genomic_DNA"/>
</dbReference>
<gene>
    <name evidence="13" type="primary">pepT</name>
    <name evidence="13" type="ORF">IAB44_06995</name>
</gene>
<dbReference type="NCBIfam" id="TIGR01882">
    <property type="entry name" value="peptidase-T"/>
    <property type="match status" value="1"/>
</dbReference>
<organism evidence="13 14">
    <name type="scientific">Candidatus Limivivens intestinipullorum</name>
    <dbReference type="NCBI Taxonomy" id="2840858"/>
    <lineage>
        <taxon>Bacteria</taxon>
        <taxon>Bacillati</taxon>
        <taxon>Bacillota</taxon>
        <taxon>Clostridia</taxon>
        <taxon>Lachnospirales</taxon>
        <taxon>Lachnospiraceae</taxon>
        <taxon>Lachnospiraceae incertae sedis</taxon>
        <taxon>Candidatus Limivivens</taxon>
    </lineage>
</organism>
<name>A0A9D1JK16_9FIRM</name>
<feature type="active site" evidence="10">
    <location>
        <position position="80"/>
    </location>
</feature>
<dbReference type="PIRSF" id="PIRSF037215">
    <property type="entry name" value="Peptidase_M20B"/>
    <property type="match status" value="1"/>
</dbReference>
<comment type="similarity">
    <text evidence="2">Belongs to the peptidase M20B family.</text>
</comment>
<feature type="binding site" evidence="11">
    <location>
        <position position="196"/>
    </location>
    <ligand>
        <name>Zn(2+)</name>
        <dbReference type="ChEBI" id="CHEBI:29105"/>
        <label>1</label>
    </ligand>
</feature>
<accession>A0A9D1JK16</accession>
<protein>
    <recommendedName>
        <fullName evidence="9">Peptidase T</fullName>
        <ecNumber evidence="9">3.4.11.4</ecNumber>
    </recommendedName>
</protein>
<feature type="binding site" evidence="11">
    <location>
        <position position="140"/>
    </location>
    <ligand>
        <name>Zn(2+)</name>
        <dbReference type="ChEBI" id="CHEBI:29105"/>
        <label>2</label>
    </ligand>
</feature>
<dbReference type="PANTHER" id="PTHR42994">
    <property type="entry name" value="PEPTIDASE T"/>
    <property type="match status" value="1"/>
</dbReference>
<dbReference type="PANTHER" id="PTHR42994:SF1">
    <property type="entry name" value="PEPTIDASE T"/>
    <property type="match status" value="1"/>
</dbReference>
<dbReference type="GO" id="GO:0008270">
    <property type="term" value="F:zinc ion binding"/>
    <property type="evidence" value="ECO:0007669"/>
    <property type="project" value="InterPro"/>
</dbReference>
<dbReference type="InterPro" id="IPR002933">
    <property type="entry name" value="Peptidase_M20"/>
</dbReference>
<dbReference type="InterPro" id="IPR010161">
    <property type="entry name" value="Peptidase_M20B"/>
</dbReference>
<dbReference type="PROSITE" id="PS00758">
    <property type="entry name" value="ARGE_DAPE_CPG2_1"/>
    <property type="match status" value="1"/>
</dbReference>
<dbReference type="SUPFAM" id="SSF53187">
    <property type="entry name" value="Zn-dependent exopeptidases"/>
    <property type="match status" value="1"/>
</dbReference>
<keyword evidence="4" id="KW-0645">Protease</keyword>
<evidence type="ECO:0000313" key="13">
    <source>
        <dbReference type="EMBL" id="HIS31278.1"/>
    </source>
</evidence>
<dbReference type="AlphaFoldDB" id="A0A9D1JK16"/>
<dbReference type="InterPro" id="IPR011650">
    <property type="entry name" value="Peptidase_M20_dimer"/>
</dbReference>
<evidence type="ECO:0000256" key="7">
    <source>
        <dbReference type="ARBA" id="ARBA00022833"/>
    </source>
</evidence>
<dbReference type="NCBIfam" id="NF009920">
    <property type="entry name" value="PRK13381.1"/>
    <property type="match status" value="1"/>
</dbReference>
<comment type="catalytic activity">
    <reaction evidence="1">
        <text>Release of the N-terminal residue from a tripeptide.</text>
        <dbReference type="EC" id="3.4.11.4"/>
    </reaction>
</comment>
<evidence type="ECO:0000313" key="14">
    <source>
        <dbReference type="Proteomes" id="UP000823935"/>
    </source>
</evidence>
<keyword evidence="8" id="KW-0482">Metalloprotease</keyword>
<dbReference type="CDD" id="cd03892">
    <property type="entry name" value="M20_peptT"/>
    <property type="match status" value="1"/>
</dbReference>
<proteinExistence type="inferred from homology"/>
<comment type="cofactor">
    <cofactor evidence="11">
        <name>Zn(2+)</name>
        <dbReference type="ChEBI" id="CHEBI:29105"/>
    </cofactor>
    <text evidence="11">Binds 2 Zn(2+) ions per subunit.</text>
</comment>
<sequence length="418" mass="45272">MKAYERLLNYVCIPTASSEASAAVPSTACQFNLAHVLVEEMKALGIAGARVDEKCYVYGTIPATPGYEDRTRLGFIAHMDTVSDFADHPVSPVAHPDYDGGDLDLGESGRSLTIQTFPHLPSLKGRTLITSDGTTILGADDKAGVAEILTMAEELLKGDIPHGQISIGFTPDEEVGRGADYFDVKGFGADFAYTVDGGREGEIEYENFNGAAATITFTGVNIHPGSAKDTMVNAALVAMEFDSMLPKGQRPQDTSGYEGFFHLTHMEGSVDKAVLSYIIRDHDEKEFEKRQEIMKKIGRELNKKYGEETVQVVIKESYRNMAEKIRPCFHLIENAMEAVKRSGAVPNVVPIRGGTDGARLSYMGLPCPNLGTGGFSFHGPYEHITAEGMDIAVNTLLELAKIYSGIPSPSCASAKRNE</sequence>
<evidence type="ECO:0000256" key="11">
    <source>
        <dbReference type="PIRSR" id="PIRSR037215-2"/>
    </source>
</evidence>
<dbReference type="InterPro" id="IPR036264">
    <property type="entry name" value="Bact_exopeptidase_dim_dom"/>
</dbReference>
<dbReference type="GO" id="GO:0008237">
    <property type="term" value="F:metallopeptidase activity"/>
    <property type="evidence" value="ECO:0007669"/>
    <property type="project" value="UniProtKB-KW"/>
</dbReference>
<evidence type="ECO:0000256" key="9">
    <source>
        <dbReference type="NCBIfam" id="TIGR01882"/>
    </source>
</evidence>
<feature type="binding site" evidence="11">
    <location>
        <position position="140"/>
    </location>
    <ligand>
        <name>Zn(2+)</name>
        <dbReference type="ChEBI" id="CHEBI:29105"/>
        <label>1</label>
    </ligand>
</feature>
<keyword evidence="6 13" id="KW-0378">Hydrolase</keyword>
<evidence type="ECO:0000256" key="5">
    <source>
        <dbReference type="ARBA" id="ARBA00022723"/>
    </source>
</evidence>
<dbReference type="GO" id="GO:0006508">
    <property type="term" value="P:proteolysis"/>
    <property type="evidence" value="ECO:0007669"/>
    <property type="project" value="UniProtKB-UniRule"/>
</dbReference>
<dbReference type="GO" id="GO:0045148">
    <property type="term" value="F:tripeptide aminopeptidase activity"/>
    <property type="evidence" value="ECO:0007669"/>
    <property type="project" value="UniProtKB-UniRule"/>
</dbReference>
<reference evidence="13" key="1">
    <citation type="submission" date="2020-10" db="EMBL/GenBank/DDBJ databases">
        <authorList>
            <person name="Gilroy R."/>
        </authorList>
    </citation>
    <scope>NUCLEOTIDE SEQUENCE</scope>
    <source>
        <strain evidence="13">CHK190-19873</strain>
    </source>
</reference>
<dbReference type="PROSITE" id="PS00759">
    <property type="entry name" value="ARGE_DAPE_CPG2_2"/>
    <property type="match status" value="1"/>
</dbReference>
<comment type="caution">
    <text evidence="13">The sequence shown here is derived from an EMBL/GenBank/DDBJ whole genome shotgun (WGS) entry which is preliminary data.</text>
</comment>
<dbReference type="Pfam" id="PF01546">
    <property type="entry name" value="Peptidase_M20"/>
    <property type="match status" value="1"/>
</dbReference>
<keyword evidence="5 11" id="KW-0479">Metal-binding</keyword>
<feature type="domain" description="Peptidase M20 dimerisation" evidence="12">
    <location>
        <begin position="205"/>
        <end position="307"/>
    </location>
</feature>
<keyword evidence="3 13" id="KW-0031">Aminopeptidase</keyword>
<dbReference type="EC" id="3.4.11.4" evidence="9"/>
<evidence type="ECO:0000256" key="2">
    <source>
        <dbReference type="ARBA" id="ARBA00009692"/>
    </source>
</evidence>
<dbReference type="InterPro" id="IPR001261">
    <property type="entry name" value="ArgE/DapE_CS"/>
</dbReference>
<feature type="binding site" evidence="11">
    <location>
        <position position="378"/>
    </location>
    <ligand>
        <name>Zn(2+)</name>
        <dbReference type="ChEBI" id="CHEBI:29105"/>
        <label>2</label>
    </ligand>
</feature>
<dbReference type="Pfam" id="PF07687">
    <property type="entry name" value="M20_dimer"/>
    <property type="match status" value="1"/>
</dbReference>
<evidence type="ECO:0000259" key="12">
    <source>
        <dbReference type="Pfam" id="PF07687"/>
    </source>
</evidence>
<dbReference type="Gene3D" id="3.30.70.360">
    <property type="match status" value="1"/>
</dbReference>
<keyword evidence="7 11" id="KW-0862">Zinc</keyword>
<dbReference type="Gene3D" id="3.40.630.10">
    <property type="entry name" value="Zn peptidases"/>
    <property type="match status" value="1"/>
</dbReference>
<dbReference type="Proteomes" id="UP000823935">
    <property type="component" value="Unassembled WGS sequence"/>
</dbReference>
<dbReference type="SUPFAM" id="SSF55031">
    <property type="entry name" value="Bacterial exopeptidase dimerisation domain"/>
    <property type="match status" value="1"/>
</dbReference>
<dbReference type="NCBIfam" id="NF003976">
    <property type="entry name" value="PRK05469.1"/>
    <property type="match status" value="1"/>
</dbReference>
<evidence type="ECO:0000256" key="1">
    <source>
        <dbReference type="ARBA" id="ARBA00000870"/>
    </source>
</evidence>
<dbReference type="GO" id="GO:0006518">
    <property type="term" value="P:peptide metabolic process"/>
    <property type="evidence" value="ECO:0007669"/>
    <property type="project" value="InterPro"/>
</dbReference>
<feature type="active site" description="Proton acceptor" evidence="10">
    <location>
        <position position="173"/>
    </location>
</feature>
<evidence type="ECO:0000256" key="10">
    <source>
        <dbReference type="PIRSR" id="PIRSR037215-1"/>
    </source>
</evidence>
<evidence type="ECO:0000256" key="8">
    <source>
        <dbReference type="ARBA" id="ARBA00023049"/>
    </source>
</evidence>
<feature type="binding site" evidence="11">
    <location>
        <position position="174"/>
    </location>
    <ligand>
        <name>Zn(2+)</name>
        <dbReference type="ChEBI" id="CHEBI:29105"/>
        <label>2</label>
    </ligand>
</feature>
<feature type="binding site" evidence="11">
    <location>
        <position position="78"/>
    </location>
    <ligand>
        <name>Zn(2+)</name>
        <dbReference type="ChEBI" id="CHEBI:29105"/>
        <label>1</label>
    </ligand>
</feature>
<reference evidence="13" key="2">
    <citation type="journal article" date="2021" name="PeerJ">
        <title>Extensive microbial diversity within the chicken gut microbiome revealed by metagenomics and culture.</title>
        <authorList>
            <person name="Gilroy R."/>
            <person name="Ravi A."/>
            <person name="Getino M."/>
            <person name="Pursley I."/>
            <person name="Horton D.L."/>
            <person name="Alikhan N.F."/>
            <person name="Baker D."/>
            <person name="Gharbi K."/>
            <person name="Hall N."/>
            <person name="Watson M."/>
            <person name="Adriaenssens E.M."/>
            <person name="Foster-Nyarko E."/>
            <person name="Jarju S."/>
            <person name="Secka A."/>
            <person name="Antonio M."/>
            <person name="Oren A."/>
            <person name="Chaudhuri R.R."/>
            <person name="La Ragione R."/>
            <person name="Hildebrand F."/>
            <person name="Pallen M.J."/>
        </authorList>
    </citation>
    <scope>NUCLEOTIDE SEQUENCE</scope>
    <source>
        <strain evidence="13">CHK190-19873</strain>
    </source>
</reference>